<protein>
    <submittedName>
        <fullName evidence="8">Major facilitator superfamily permease</fullName>
    </submittedName>
</protein>
<dbReference type="SUPFAM" id="SSF103473">
    <property type="entry name" value="MFS general substrate transporter"/>
    <property type="match status" value="1"/>
</dbReference>
<keyword evidence="3 6" id="KW-0812">Transmembrane</keyword>
<dbReference type="eggNOG" id="COG2270">
    <property type="taxonomic scope" value="Bacteria"/>
</dbReference>
<evidence type="ECO:0000256" key="4">
    <source>
        <dbReference type="ARBA" id="ARBA00022989"/>
    </source>
</evidence>
<feature type="transmembrane region" description="Helical" evidence="6">
    <location>
        <begin position="12"/>
        <end position="38"/>
    </location>
</feature>
<dbReference type="GO" id="GO:0012505">
    <property type="term" value="C:endomembrane system"/>
    <property type="evidence" value="ECO:0007669"/>
    <property type="project" value="UniProtKB-SubCell"/>
</dbReference>
<feature type="transmembrane region" description="Helical" evidence="6">
    <location>
        <begin position="380"/>
        <end position="400"/>
    </location>
</feature>
<dbReference type="InterPro" id="IPR036259">
    <property type="entry name" value="MFS_trans_sf"/>
</dbReference>
<gene>
    <name evidence="8" type="ORF">TheveDRAFT_1400</name>
</gene>
<organism evidence="8 9">
    <name type="scientific">Thermanaerovibrio velox DSM 12556</name>
    <dbReference type="NCBI Taxonomy" id="926567"/>
    <lineage>
        <taxon>Bacteria</taxon>
        <taxon>Thermotogati</taxon>
        <taxon>Synergistota</taxon>
        <taxon>Synergistia</taxon>
        <taxon>Synergistales</taxon>
        <taxon>Synergistaceae</taxon>
        <taxon>Thermanaerovibrio</taxon>
    </lineage>
</organism>
<accession>H0UP15</accession>
<comment type="subcellular location">
    <subcellularLocation>
        <location evidence="1">Endomembrane system</location>
        <topology evidence="1">Multi-pass membrane protein</topology>
    </subcellularLocation>
</comment>
<dbReference type="Proteomes" id="UP000005730">
    <property type="component" value="Chromosome"/>
</dbReference>
<keyword evidence="4 6" id="KW-1133">Transmembrane helix</keyword>
<feature type="transmembrane region" description="Helical" evidence="6">
    <location>
        <begin position="50"/>
        <end position="73"/>
    </location>
</feature>
<dbReference type="STRING" id="926567.TheveDRAFT_1400"/>
<feature type="transmembrane region" description="Helical" evidence="6">
    <location>
        <begin position="229"/>
        <end position="251"/>
    </location>
</feature>
<keyword evidence="2" id="KW-0813">Transport</keyword>
<dbReference type="AlphaFoldDB" id="H0UP15"/>
<evidence type="ECO:0000313" key="9">
    <source>
        <dbReference type="Proteomes" id="UP000005730"/>
    </source>
</evidence>
<dbReference type="InterPro" id="IPR020846">
    <property type="entry name" value="MFS_dom"/>
</dbReference>
<evidence type="ECO:0000259" key="7">
    <source>
        <dbReference type="PROSITE" id="PS50850"/>
    </source>
</evidence>
<feature type="transmembrane region" description="Helical" evidence="6">
    <location>
        <begin position="263"/>
        <end position="282"/>
    </location>
</feature>
<dbReference type="PANTHER" id="PTHR23519:SF1">
    <property type="entry name" value="AUTOPHAGY-RELATED PROTEIN 22"/>
    <property type="match status" value="1"/>
</dbReference>
<evidence type="ECO:0000256" key="6">
    <source>
        <dbReference type="SAM" id="Phobius"/>
    </source>
</evidence>
<proteinExistence type="predicted"/>
<dbReference type="RefSeq" id="WP_006584012.1">
    <property type="nucleotide sequence ID" value="NZ_CM001377.1"/>
</dbReference>
<evidence type="ECO:0000256" key="5">
    <source>
        <dbReference type="ARBA" id="ARBA00023136"/>
    </source>
</evidence>
<feature type="transmembrane region" description="Helical" evidence="6">
    <location>
        <begin position="110"/>
        <end position="130"/>
    </location>
</feature>
<evidence type="ECO:0000256" key="1">
    <source>
        <dbReference type="ARBA" id="ARBA00004127"/>
    </source>
</evidence>
<keyword evidence="5 6" id="KW-0472">Membrane</keyword>
<feature type="transmembrane region" description="Helical" evidence="6">
    <location>
        <begin position="151"/>
        <end position="173"/>
    </location>
</feature>
<evidence type="ECO:0000256" key="2">
    <source>
        <dbReference type="ARBA" id="ARBA00022448"/>
    </source>
</evidence>
<feature type="transmembrane region" description="Helical" evidence="6">
    <location>
        <begin position="294"/>
        <end position="312"/>
    </location>
</feature>
<feature type="transmembrane region" description="Helical" evidence="6">
    <location>
        <begin position="179"/>
        <end position="199"/>
    </location>
</feature>
<dbReference type="EMBL" id="CM001377">
    <property type="protein sequence ID" value="EHM10518.1"/>
    <property type="molecule type" value="Genomic_DNA"/>
</dbReference>
<reference evidence="8 9" key="1">
    <citation type="submission" date="2011-10" db="EMBL/GenBank/DDBJ databases">
        <title>The Noncontiguous Finished genome of Thermanaerovibrio velox DSM 12556.</title>
        <authorList>
            <consortium name="US DOE Joint Genome Institute (JGI-PGF)"/>
            <person name="Lucas S."/>
            <person name="Copeland A."/>
            <person name="Lapidus A."/>
            <person name="Glavina del Rio T."/>
            <person name="Dalin E."/>
            <person name="Tice H."/>
            <person name="Bruce D."/>
            <person name="Goodwin L."/>
            <person name="Pitluck S."/>
            <person name="Peters L."/>
            <person name="Mikhailova N."/>
            <person name="Teshima H."/>
            <person name="Kyrpides N."/>
            <person name="Mavromatis K."/>
            <person name="Ivanova N."/>
            <person name="Markowitz V."/>
            <person name="Cheng J.-F."/>
            <person name="Hugenholtz P."/>
            <person name="Woyke T."/>
            <person name="Wu D."/>
            <person name="Spring S."/>
            <person name="Brambilla E.-M."/>
            <person name="Klenk H.-P."/>
            <person name="Eisen J.A."/>
        </authorList>
    </citation>
    <scope>NUCLEOTIDE SEQUENCE [LARGE SCALE GENOMIC DNA]</scope>
    <source>
        <strain evidence="8 9">DSM 12556</strain>
    </source>
</reference>
<feature type="transmembrane region" description="Helical" evidence="6">
    <location>
        <begin position="85"/>
        <end position="104"/>
    </location>
</feature>
<feature type="transmembrane region" description="Helical" evidence="6">
    <location>
        <begin position="352"/>
        <end position="374"/>
    </location>
</feature>
<name>H0UP15_9BACT</name>
<dbReference type="PANTHER" id="PTHR23519">
    <property type="entry name" value="AUTOPHAGY-RELATED PROTEIN 22"/>
    <property type="match status" value="1"/>
</dbReference>
<keyword evidence="9" id="KW-1185">Reference proteome</keyword>
<evidence type="ECO:0000313" key="8">
    <source>
        <dbReference type="EMBL" id="EHM10518.1"/>
    </source>
</evidence>
<dbReference type="GO" id="GO:0022857">
    <property type="term" value="F:transmembrane transporter activity"/>
    <property type="evidence" value="ECO:0007669"/>
    <property type="project" value="InterPro"/>
</dbReference>
<sequence>MKITGVFKDPKWLAWVLQDVGNSAFATTIMAVMFPLFYREVLGAGAPKQLVLAMWGYGTAMGMLMTALLAPALGAAADQRGLRKSLFMAFTALGVISSFAMGLLPRGGWILGLAVFVAGSLGFSFNNVFYDSFLPHIASDEDRSLLSSAGYALGYLGGGVLLMLNVLMAARYGEAGFRMSFVSVALWWAAATVPFWMFIQEPPRALGDSYGLFARPLKTLRELPGDPDVMWFLFAFWLYNDGIGTIMRMGVIYGSSIGIDQRTLLMSLVATQFIGIPLTMLWAKASDFVGDKRALMGTLAVYLLICLFVPFIRTPYHFWAMALAIGSVQGGAQALSRSLFSRIVPKDRSAELFGFYDLSSKFAGVLGPLAFGVISQMTGSFALGGPLLAGFFLFGMAMLLKVRA</sequence>
<dbReference type="HOGENOM" id="CLU_017518_3_0_0"/>
<dbReference type="InterPro" id="IPR024671">
    <property type="entry name" value="Atg22-like"/>
</dbReference>
<dbReference type="Gene3D" id="1.20.1250.20">
    <property type="entry name" value="MFS general substrate transporter like domains"/>
    <property type="match status" value="1"/>
</dbReference>
<evidence type="ECO:0000256" key="3">
    <source>
        <dbReference type="ARBA" id="ARBA00022692"/>
    </source>
</evidence>
<dbReference type="Pfam" id="PF11700">
    <property type="entry name" value="ATG22"/>
    <property type="match status" value="1"/>
</dbReference>
<dbReference type="InterPro" id="IPR050495">
    <property type="entry name" value="ATG22/LtaA_families"/>
</dbReference>
<dbReference type="PROSITE" id="PS50850">
    <property type="entry name" value="MFS"/>
    <property type="match status" value="1"/>
</dbReference>
<feature type="domain" description="Major facilitator superfamily (MFS) profile" evidence="7">
    <location>
        <begin position="1"/>
        <end position="404"/>
    </location>
</feature>